<dbReference type="EMBL" id="WJXA01000010">
    <property type="protein sequence ID" value="KAF7130684.1"/>
    <property type="molecule type" value="Genomic_DNA"/>
</dbReference>
<proteinExistence type="predicted"/>
<evidence type="ECO:0000256" key="1">
    <source>
        <dbReference type="SAM" id="MobiDB-lite"/>
    </source>
</evidence>
<dbReference type="Proteomes" id="UP000626092">
    <property type="component" value="Unassembled WGS sequence"/>
</dbReference>
<gene>
    <name evidence="2" type="ORF">RHSIM_Rhsim10G0124400</name>
</gene>
<protein>
    <submittedName>
        <fullName evidence="2">Uncharacterized protein</fullName>
    </submittedName>
</protein>
<evidence type="ECO:0000313" key="2">
    <source>
        <dbReference type="EMBL" id="KAF7130684.1"/>
    </source>
</evidence>
<sequence>MFRTVEVSNPSISFIECDGDNMGETPSGGDGAAARETEPGAATVPISAEEIGVSLGEGPVAMVEGGGDGGAAVTPMDSAETIEGFVMSPVSDSTSKGGTVEVVEVSTSGGDTVMGVHRTVEESIGGGSINLAASVPMTPASTPFTPVGSVIEMEIGGLDVSVERRAMEERGTLASATPHEFPFTPSDTPIETESKGAKDEDAEAVAQRLARGKSIVGESDGQETRDPLTVPLFRPPIGSSKEQGVSLRDTLECADPRDLSDQLAKAPSLASALASEETF</sequence>
<evidence type="ECO:0000313" key="3">
    <source>
        <dbReference type="Proteomes" id="UP000626092"/>
    </source>
</evidence>
<dbReference type="AlphaFoldDB" id="A0A834GBW2"/>
<dbReference type="OrthoDB" id="1807028at2759"/>
<accession>A0A834GBW2</accession>
<keyword evidence="3" id="KW-1185">Reference proteome</keyword>
<comment type="caution">
    <text evidence="2">The sequence shown here is derived from an EMBL/GenBank/DDBJ whole genome shotgun (WGS) entry which is preliminary data.</text>
</comment>
<organism evidence="2 3">
    <name type="scientific">Rhododendron simsii</name>
    <name type="common">Sims's rhododendron</name>
    <dbReference type="NCBI Taxonomy" id="118357"/>
    <lineage>
        <taxon>Eukaryota</taxon>
        <taxon>Viridiplantae</taxon>
        <taxon>Streptophyta</taxon>
        <taxon>Embryophyta</taxon>
        <taxon>Tracheophyta</taxon>
        <taxon>Spermatophyta</taxon>
        <taxon>Magnoliopsida</taxon>
        <taxon>eudicotyledons</taxon>
        <taxon>Gunneridae</taxon>
        <taxon>Pentapetalae</taxon>
        <taxon>asterids</taxon>
        <taxon>Ericales</taxon>
        <taxon>Ericaceae</taxon>
        <taxon>Ericoideae</taxon>
        <taxon>Rhodoreae</taxon>
        <taxon>Rhododendron</taxon>
    </lineage>
</organism>
<name>A0A834GBW2_RHOSS</name>
<reference evidence="2" key="1">
    <citation type="submission" date="2019-11" db="EMBL/GenBank/DDBJ databases">
        <authorList>
            <person name="Liu Y."/>
            <person name="Hou J."/>
            <person name="Li T.-Q."/>
            <person name="Guan C.-H."/>
            <person name="Wu X."/>
            <person name="Wu H.-Z."/>
            <person name="Ling F."/>
            <person name="Zhang R."/>
            <person name="Shi X.-G."/>
            <person name="Ren J.-P."/>
            <person name="Chen E.-F."/>
            <person name="Sun J.-M."/>
        </authorList>
    </citation>
    <scope>NUCLEOTIDE SEQUENCE</scope>
    <source>
        <strain evidence="2">Adult_tree_wgs_1</strain>
        <tissue evidence="2">Leaves</tissue>
    </source>
</reference>
<feature type="region of interest" description="Disordered" evidence="1">
    <location>
        <begin position="214"/>
        <end position="248"/>
    </location>
</feature>
<feature type="region of interest" description="Disordered" evidence="1">
    <location>
        <begin position="172"/>
        <end position="201"/>
    </location>
</feature>